<reference evidence="1 2" key="1">
    <citation type="submission" date="2022-03" db="EMBL/GenBank/DDBJ databases">
        <authorList>
            <person name="Macdonald S."/>
            <person name="Ahmed S."/>
            <person name="Newling K."/>
        </authorList>
    </citation>
    <scope>NUCLEOTIDE SEQUENCE [LARGE SCALE GENOMIC DNA]</scope>
</reference>
<evidence type="ECO:0000313" key="2">
    <source>
        <dbReference type="Proteomes" id="UP001642260"/>
    </source>
</evidence>
<accession>A0ABC8K181</accession>
<sequence>MLPMIYNFQAPLLDVCWKEDSSVWTVSFYSGSYALKLMYPNYDGSTESTIHGSSGLGRRGATYMTTDDLTISPTNSCSTICILKKLNVGLDEIEEHVIIISKTEGLDGYTSDVTISLFQVKVLHVLGYRGTAEEPQHLKSLLAGTECIPKVRVEFPEDVVVDDATIIQTNREFFTLFGVVPDYIYYFE</sequence>
<comment type="caution">
    <text evidence="1">The sequence shown here is derived from an EMBL/GenBank/DDBJ whole genome shotgun (WGS) entry which is preliminary data.</text>
</comment>
<gene>
    <name evidence="1" type="ORF">ERUC_LOCUS17991</name>
</gene>
<organism evidence="1 2">
    <name type="scientific">Eruca vesicaria subsp. sativa</name>
    <name type="common">Garden rocket</name>
    <name type="synonym">Eruca sativa</name>
    <dbReference type="NCBI Taxonomy" id="29727"/>
    <lineage>
        <taxon>Eukaryota</taxon>
        <taxon>Viridiplantae</taxon>
        <taxon>Streptophyta</taxon>
        <taxon>Embryophyta</taxon>
        <taxon>Tracheophyta</taxon>
        <taxon>Spermatophyta</taxon>
        <taxon>Magnoliopsida</taxon>
        <taxon>eudicotyledons</taxon>
        <taxon>Gunneridae</taxon>
        <taxon>Pentapetalae</taxon>
        <taxon>rosids</taxon>
        <taxon>malvids</taxon>
        <taxon>Brassicales</taxon>
        <taxon>Brassicaceae</taxon>
        <taxon>Brassiceae</taxon>
        <taxon>Eruca</taxon>
    </lineage>
</organism>
<evidence type="ECO:0000313" key="1">
    <source>
        <dbReference type="EMBL" id="CAH8350381.1"/>
    </source>
</evidence>
<protein>
    <submittedName>
        <fullName evidence="1">Uncharacterized protein</fullName>
    </submittedName>
</protein>
<dbReference type="AlphaFoldDB" id="A0ABC8K181"/>
<name>A0ABC8K181_ERUVS</name>
<dbReference type="EMBL" id="CAKOAT010166267">
    <property type="protein sequence ID" value="CAH8350381.1"/>
    <property type="molecule type" value="Genomic_DNA"/>
</dbReference>
<keyword evidence="2" id="KW-1185">Reference proteome</keyword>
<dbReference type="Proteomes" id="UP001642260">
    <property type="component" value="Unassembled WGS sequence"/>
</dbReference>
<dbReference type="InterPro" id="IPR007750">
    <property type="entry name" value="DUF674"/>
</dbReference>
<dbReference type="Pfam" id="PF05056">
    <property type="entry name" value="DUF674"/>
    <property type="match status" value="1"/>
</dbReference>
<proteinExistence type="predicted"/>